<proteinExistence type="predicted"/>
<dbReference type="PANTHER" id="PTHR34404">
    <property type="entry name" value="REGULATORY PROTEIN, FMDB FAMILY"/>
    <property type="match status" value="1"/>
</dbReference>
<dbReference type="PANTHER" id="PTHR34404:SF3">
    <property type="entry name" value="REGULATORY PROTEIN, FMDB FAMILY"/>
    <property type="match status" value="1"/>
</dbReference>
<organism evidence="2 3">
    <name type="scientific">Candidatus Anaerobiospirillum merdipullorum</name>
    <dbReference type="NCBI Taxonomy" id="2838450"/>
    <lineage>
        <taxon>Bacteria</taxon>
        <taxon>Pseudomonadati</taxon>
        <taxon>Pseudomonadota</taxon>
        <taxon>Gammaproteobacteria</taxon>
        <taxon>Aeromonadales</taxon>
        <taxon>Succinivibrionaceae</taxon>
        <taxon>Anaerobiospirillum</taxon>
    </lineage>
</organism>
<reference evidence="2" key="1">
    <citation type="journal article" date="2021" name="PeerJ">
        <title>Extensive microbial diversity within the chicken gut microbiome revealed by metagenomics and culture.</title>
        <authorList>
            <person name="Gilroy R."/>
            <person name="Ravi A."/>
            <person name="Getino M."/>
            <person name="Pursley I."/>
            <person name="Horton D.L."/>
            <person name="Alikhan N.F."/>
            <person name="Baker D."/>
            <person name="Gharbi K."/>
            <person name="Hall N."/>
            <person name="Watson M."/>
            <person name="Adriaenssens E.M."/>
            <person name="Foster-Nyarko E."/>
            <person name="Jarju S."/>
            <person name="Secka A."/>
            <person name="Antonio M."/>
            <person name="Oren A."/>
            <person name="Chaudhuri R.R."/>
            <person name="La Ragione R."/>
            <person name="Hildebrand F."/>
            <person name="Pallen M.J."/>
        </authorList>
    </citation>
    <scope>NUCLEOTIDE SEQUENCE</scope>
    <source>
        <strain evidence="2">687</strain>
    </source>
</reference>
<dbReference type="InterPro" id="IPR013429">
    <property type="entry name" value="Regulatory_FmdB_Zinc_ribbon"/>
</dbReference>
<comment type="caution">
    <text evidence="2">The sequence shown here is derived from an EMBL/GenBank/DDBJ whole genome shotgun (WGS) entry which is preliminary data.</text>
</comment>
<protein>
    <submittedName>
        <fullName evidence="2">Zinc ribbon domain-containing protein</fullName>
    </submittedName>
</protein>
<dbReference type="Gene3D" id="2.20.28.30">
    <property type="entry name" value="RNA polymerase ii, chain L"/>
    <property type="match status" value="1"/>
</dbReference>
<sequence>MPIYEYRCAHCGQMLTVRQSMHAPALTHCPQCGQESLKKLISASFVSSGTQQPCKTMGACPCHCASCPQQG</sequence>
<dbReference type="SMART" id="SM00834">
    <property type="entry name" value="CxxC_CXXC_SSSS"/>
    <property type="match status" value="1"/>
</dbReference>
<dbReference type="AlphaFoldDB" id="A0A9E2KP49"/>
<name>A0A9E2KP49_9GAMM</name>
<evidence type="ECO:0000313" key="3">
    <source>
        <dbReference type="Proteomes" id="UP000824150"/>
    </source>
</evidence>
<accession>A0A9E2KP49</accession>
<evidence type="ECO:0000313" key="2">
    <source>
        <dbReference type="EMBL" id="MBU3827499.1"/>
    </source>
</evidence>
<dbReference type="Proteomes" id="UP000824150">
    <property type="component" value="Unassembled WGS sequence"/>
</dbReference>
<dbReference type="EMBL" id="JAHLFG010000093">
    <property type="protein sequence ID" value="MBU3827499.1"/>
    <property type="molecule type" value="Genomic_DNA"/>
</dbReference>
<gene>
    <name evidence="2" type="ORF">IAA31_08465</name>
</gene>
<reference evidence="2" key="2">
    <citation type="submission" date="2021-04" db="EMBL/GenBank/DDBJ databases">
        <authorList>
            <person name="Gilroy R."/>
        </authorList>
    </citation>
    <scope>NUCLEOTIDE SEQUENCE</scope>
    <source>
        <strain evidence="2">687</strain>
    </source>
</reference>
<dbReference type="NCBIfam" id="TIGR02605">
    <property type="entry name" value="CxxC_CxxC_SSSS"/>
    <property type="match status" value="1"/>
</dbReference>
<evidence type="ECO:0000259" key="1">
    <source>
        <dbReference type="SMART" id="SM00834"/>
    </source>
</evidence>
<dbReference type="Pfam" id="PF09723">
    <property type="entry name" value="Zn_ribbon_8"/>
    <property type="match status" value="1"/>
</dbReference>
<feature type="domain" description="Putative regulatory protein FmdB zinc ribbon" evidence="1">
    <location>
        <begin position="1"/>
        <end position="42"/>
    </location>
</feature>